<evidence type="ECO:0000313" key="2">
    <source>
        <dbReference type="EMBL" id="MFJ1270218.1"/>
    </source>
</evidence>
<proteinExistence type="predicted"/>
<reference evidence="2 3" key="1">
    <citation type="submission" date="2024-08" db="EMBL/GenBank/DDBJ databases">
        <title>Draft Genome Sequence of Legionella lytica strain DSB2004, Isolated From a Fire Sprinkler System.</title>
        <authorList>
            <person name="Everhart A.D."/>
            <person name="Kidane D.T."/>
            <person name="Farone A.L."/>
            <person name="Farone M.B."/>
        </authorList>
    </citation>
    <scope>NUCLEOTIDE SEQUENCE [LARGE SCALE GENOMIC DNA]</scope>
    <source>
        <strain evidence="2 3">DSB2004</strain>
    </source>
</reference>
<comment type="caution">
    <text evidence="2">The sequence shown here is derived from an EMBL/GenBank/DDBJ whole genome shotgun (WGS) entry which is preliminary data.</text>
</comment>
<protein>
    <submittedName>
        <fullName evidence="2">Uncharacterized protein</fullName>
    </submittedName>
</protein>
<evidence type="ECO:0000313" key="3">
    <source>
        <dbReference type="Proteomes" id="UP001615550"/>
    </source>
</evidence>
<organism evidence="2 3">
    <name type="scientific">Legionella lytica</name>
    <dbReference type="NCBI Taxonomy" id="96232"/>
    <lineage>
        <taxon>Bacteria</taxon>
        <taxon>Pseudomonadati</taxon>
        <taxon>Pseudomonadota</taxon>
        <taxon>Gammaproteobacteria</taxon>
        <taxon>Legionellales</taxon>
        <taxon>Legionellaceae</taxon>
        <taxon>Legionella</taxon>
    </lineage>
</organism>
<name>A0ABW8DBY1_9GAMM</name>
<keyword evidence="1" id="KW-0732">Signal</keyword>
<dbReference type="RefSeq" id="WP_400188997.1">
    <property type="nucleotide sequence ID" value="NZ_JBGORX010000019.1"/>
</dbReference>
<accession>A0ABW8DBY1</accession>
<gene>
    <name evidence="2" type="ORF">ACD661_16825</name>
</gene>
<feature type="chain" id="PRO_5047306979" evidence="1">
    <location>
        <begin position="25"/>
        <end position="119"/>
    </location>
</feature>
<dbReference type="EMBL" id="JBGORX010000019">
    <property type="protein sequence ID" value="MFJ1270218.1"/>
    <property type="molecule type" value="Genomic_DNA"/>
</dbReference>
<sequence>MSKIILKKALILSLFSLSTSSVQADQNKDLLVNRCHDLAKMVKSLVGSQHNPTCVDKLALAANQINVAAVLIAEDSADQAKQIIINAAKDLQFAQLTGCSHYIEISHSKVEAIKLRHLL</sequence>
<feature type="signal peptide" evidence="1">
    <location>
        <begin position="1"/>
        <end position="24"/>
    </location>
</feature>
<keyword evidence="3" id="KW-1185">Reference proteome</keyword>
<evidence type="ECO:0000256" key="1">
    <source>
        <dbReference type="SAM" id="SignalP"/>
    </source>
</evidence>
<dbReference type="Proteomes" id="UP001615550">
    <property type="component" value="Unassembled WGS sequence"/>
</dbReference>